<accession>A0ABV3D5U7</accession>
<dbReference type="EMBL" id="JBEZAM010000082">
    <property type="protein sequence ID" value="MEU7297837.1"/>
    <property type="molecule type" value="Genomic_DNA"/>
</dbReference>
<dbReference type="RefSeq" id="WP_359215930.1">
    <property type="nucleotide sequence ID" value="NZ_JBEZAM010000082.1"/>
</dbReference>
<proteinExistence type="predicted"/>
<protein>
    <submittedName>
        <fullName evidence="1">Uncharacterized protein</fullName>
    </submittedName>
</protein>
<evidence type="ECO:0000313" key="1">
    <source>
        <dbReference type="EMBL" id="MEU7297837.1"/>
    </source>
</evidence>
<gene>
    <name evidence="1" type="ORF">AB0A76_32345</name>
</gene>
<comment type="caution">
    <text evidence="1">The sequence shown here is derived from an EMBL/GenBank/DDBJ whole genome shotgun (WGS) entry which is preliminary data.</text>
</comment>
<evidence type="ECO:0000313" key="2">
    <source>
        <dbReference type="Proteomes" id="UP001551210"/>
    </source>
</evidence>
<sequence>MTTTGRALRASSLPVCWSSEFDALSSPRARALACEHTVASVDRMPAAYRYGIAVALRLFPFAFRLSTGHRPDRATPAQIRHGMARLRVLPGYGEVLRATTALALYGALDGAVPGNRDTSEGPR</sequence>
<dbReference type="Proteomes" id="UP001551210">
    <property type="component" value="Unassembled WGS sequence"/>
</dbReference>
<keyword evidence="2" id="KW-1185">Reference proteome</keyword>
<organism evidence="1 2">
    <name type="scientific">Streptomyces exfoliatus</name>
    <name type="common">Streptomyces hydrogenans</name>
    <dbReference type="NCBI Taxonomy" id="1905"/>
    <lineage>
        <taxon>Bacteria</taxon>
        <taxon>Bacillati</taxon>
        <taxon>Actinomycetota</taxon>
        <taxon>Actinomycetes</taxon>
        <taxon>Kitasatosporales</taxon>
        <taxon>Streptomycetaceae</taxon>
        <taxon>Streptomyces</taxon>
    </lineage>
</organism>
<reference evidence="1 2" key="1">
    <citation type="submission" date="2024-06" db="EMBL/GenBank/DDBJ databases">
        <title>The Natural Products Discovery Center: Release of the First 8490 Sequenced Strains for Exploring Actinobacteria Biosynthetic Diversity.</title>
        <authorList>
            <person name="Kalkreuter E."/>
            <person name="Kautsar S.A."/>
            <person name="Yang D."/>
            <person name="Bader C.D."/>
            <person name="Teijaro C.N."/>
            <person name="Fluegel L."/>
            <person name="Davis C.M."/>
            <person name="Simpson J.R."/>
            <person name="Lauterbach L."/>
            <person name="Steele A.D."/>
            <person name="Gui C."/>
            <person name="Meng S."/>
            <person name="Li G."/>
            <person name="Viehrig K."/>
            <person name="Ye F."/>
            <person name="Su P."/>
            <person name="Kiefer A.F."/>
            <person name="Nichols A."/>
            <person name="Cepeda A.J."/>
            <person name="Yan W."/>
            <person name="Fan B."/>
            <person name="Jiang Y."/>
            <person name="Adhikari A."/>
            <person name="Zheng C.-J."/>
            <person name="Schuster L."/>
            <person name="Cowan T.M."/>
            <person name="Smanski M.J."/>
            <person name="Chevrette M.G."/>
            <person name="De Carvalho L.P.S."/>
            <person name="Shen B."/>
        </authorList>
    </citation>
    <scope>NUCLEOTIDE SEQUENCE [LARGE SCALE GENOMIC DNA]</scope>
    <source>
        <strain evidence="1 2">NPDC045705</strain>
    </source>
</reference>
<name>A0ABV3D5U7_STREX</name>